<dbReference type="EMBL" id="QRBF01000012">
    <property type="protein sequence ID" value="RDS80011.1"/>
    <property type="molecule type" value="Genomic_DNA"/>
</dbReference>
<sequence>MPNGKVGIDFGLIKGNEGNVGVTLSGDANQVYSISLMKFYPSENYQEIIRQQLLPEDTIKLIAGHCARDGYGTAENTGKNEFYEVVLAAGFVYAEASVDEEDVSTASASVLGSTAFNFYRSRPTQRMVAMGCRDL</sequence>
<protein>
    <submittedName>
        <fullName evidence="1">Uncharacterized protein</fullName>
    </submittedName>
</protein>
<accession>A0A370WVD3</accession>
<evidence type="ECO:0000313" key="2">
    <source>
        <dbReference type="Proteomes" id="UP000255334"/>
    </source>
</evidence>
<keyword evidence="2" id="KW-1185">Reference proteome</keyword>
<name>A0A370WVD3_9GAMM</name>
<proteinExistence type="predicted"/>
<evidence type="ECO:0000313" key="1">
    <source>
        <dbReference type="EMBL" id="RDS80011.1"/>
    </source>
</evidence>
<gene>
    <name evidence="1" type="ORF">DWU99_20350</name>
</gene>
<reference evidence="1 2" key="1">
    <citation type="submission" date="2018-07" db="EMBL/GenBank/DDBJ databases">
        <title>Dyella monticola sp. nov. and Dyella psychrodurans sp. nov. isolated from monsoon evergreen broad-leaved forest soil of Dinghu Mountain, China.</title>
        <authorList>
            <person name="Gao Z."/>
            <person name="Qiu L."/>
        </authorList>
    </citation>
    <scope>NUCLEOTIDE SEQUENCE [LARGE SCALE GENOMIC DNA]</scope>
    <source>
        <strain evidence="1 2">4MSK11</strain>
    </source>
</reference>
<comment type="caution">
    <text evidence="1">The sequence shown here is derived from an EMBL/GenBank/DDBJ whole genome shotgun (WGS) entry which is preliminary data.</text>
</comment>
<dbReference type="AlphaFoldDB" id="A0A370WVD3"/>
<dbReference type="Proteomes" id="UP000255334">
    <property type="component" value="Unassembled WGS sequence"/>
</dbReference>
<organism evidence="1 2">
    <name type="scientific">Dyella psychrodurans</name>
    <dbReference type="NCBI Taxonomy" id="1927960"/>
    <lineage>
        <taxon>Bacteria</taxon>
        <taxon>Pseudomonadati</taxon>
        <taxon>Pseudomonadota</taxon>
        <taxon>Gammaproteobacteria</taxon>
        <taxon>Lysobacterales</taxon>
        <taxon>Rhodanobacteraceae</taxon>
        <taxon>Dyella</taxon>
    </lineage>
</organism>